<evidence type="ECO:0000313" key="1">
    <source>
        <dbReference type="EMBL" id="ESS72272.1"/>
    </source>
</evidence>
<comment type="caution">
    <text evidence="1">The sequence shown here is derived from an EMBL/GenBank/DDBJ whole genome shotgun (WGS) entry which is preliminary data.</text>
</comment>
<keyword evidence="2" id="KW-1185">Reference proteome</keyword>
<protein>
    <submittedName>
        <fullName evidence="1">Uncharacterized protein</fullName>
    </submittedName>
</protein>
<dbReference type="AlphaFoldDB" id="V5C1C3"/>
<accession>V5C1C3</accession>
<dbReference type="eggNOG" id="ENOG5033CFP">
    <property type="taxonomic scope" value="Bacteria"/>
</dbReference>
<reference evidence="1 2" key="1">
    <citation type="journal article" date="2013" name="Genome Announc.">
        <title>Draft Genome Sequence of the Methanotrophic Gammaproteobacterium Methyloglobulus morosus DSM 22980 Strain KoM1.</title>
        <authorList>
            <person name="Poehlein A."/>
            <person name="Deutzmann J.S."/>
            <person name="Daniel R."/>
            <person name="Simeonova D.D."/>
        </authorList>
    </citation>
    <scope>NUCLEOTIDE SEQUENCE [LARGE SCALE GENOMIC DNA]</scope>
    <source>
        <strain evidence="1 2">KoM1</strain>
    </source>
</reference>
<evidence type="ECO:0000313" key="2">
    <source>
        <dbReference type="Proteomes" id="UP000017842"/>
    </source>
</evidence>
<dbReference type="OrthoDB" id="5567084at2"/>
<organism evidence="1 2">
    <name type="scientific">Methyloglobulus morosus KoM1</name>
    <dbReference type="NCBI Taxonomy" id="1116472"/>
    <lineage>
        <taxon>Bacteria</taxon>
        <taxon>Pseudomonadati</taxon>
        <taxon>Pseudomonadota</taxon>
        <taxon>Gammaproteobacteria</taxon>
        <taxon>Methylococcales</taxon>
        <taxon>Methylococcaceae</taxon>
        <taxon>Methyloglobulus</taxon>
    </lineage>
</organism>
<name>V5C1C3_9GAMM</name>
<dbReference type="EMBL" id="AYLO01000060">
    <property type="protein sequence ID" value="ESS72272.1"/>
    <property type="molecule type" value="Genomic_DNA"/>
</dbReference>
<proteinExistence type="predicted"/>
<gene>
    <name evidence="1" type="ORF">MGMO_62c00050</name>
</gene>
<sequence length="198" mass="22468">MVHDKPEETVTGQLLEQAKQKKRGYSDFFAWPVDRQLEEWAVVDSLKESLEKANAGFFNSLVARGRGNDPPDCEAVLYEGGKLGIEVTELVDPAAIMAHKNGNTDHLAEWSEKKLINSITRRLQVKDVSKNIKGGPYDQYLLVIHTDEPLLSFDYVDPLLSVHTFKPYSLINRAFLLMSYDTKYQCCPYIELNIKTDG</sequence>
<dbReference type="RefSeq" id="WP_023494693.1">
    <property type="nucleotide sequence ID" value="NZ_AYLO01000060.1"/>
</dbReference>
<dbReference type="Proteomes" id="UP000017842">
    <property type="component" value="Unassembled WGS sequence"/>
</dbReference>